<keyword evidence="1" id="KW-0808">Transferase</keyword>
<protein>
    <submittedName>
        <fullName evidence="1">Protein kinase</fullName>
    </submittedName>
</protein>
<dbReference type="SUPFAM" id="SSF56112">
    <property type="entry name" value="Protein kinase-like (PK-like)"/>
    <property type="match status" value="1"/>
</dbReference>
<comment type="caution">
    <text evidence="1">The sequence shown here is derived from an EMBL/GenBank/DDBJ whole genome shotgun (WGS) entry which is preliminary data.</text>
</comment>
<evidence type="ECO:0000313" key="1">
    <source>
        <dbReference type="EMBL" id="MCY6371723.1"/>
    </source>
</evidence>
<name>A0ABT4CRL8_9CLOT</name>
<evidence type="ECO:0000313" key="2">
    <source>
        <dbReference type="Proteomes" id="UP001079657"/>
    </source>
</evidence>
<sequence>MDKNDSGYIDLDSRAEKMLRKGEFLGCGHNGIVYLLPDKRVIKIFKDKKVCEKEYDILKRARKSKYFPKVYAQGTYYIVRNYVSGERLDKYIKKEGFNKQIAHNIIKLIKEFKMLGFKKLDIRCKDLYVGKHFSLKVIDPKNNYSEKVIYPRHLMKGLNKLGVLDEFLSVVNNECPEIYELWNFRIKQYLDKGIK</sequence>
<dbReference type="RefSeq" id="WP_268050605.1">
    <property type="nucleotide sequence ID" value="NZ_JAPQES010000005.1"/>
</dbReference>
<organism evidence="1 2">
    <name type="scientific">Clostridium ganghwense</name>
    <dbReference type="NCBI Taxonomy" id="312089"/>
    <lineage>
        <taxon>Bacteria</taxon>
        <taxon>Bacillati</taxon>
        <taxon>Bacillota</taxon>
        <taxon>Clostridia</taxon>
        <taxon>Eubacteriales</taxon>
        <taxon>Clostridiaceae</taxon>
        <taxon>Clostridium</taxon>
    </lineage>
</organism>
<reference evidence="1" key="1">
    <citation type="submission" date="2022-12" db="EMBL/GenBank/DDBJ databases">
        <authorList>
            <person name="Wang J."/>
        </authorList>
    </citation>
    <scope>NUCLEOTIDE SEQUENCE</scope>
    <source>
        <strain evidence="1">HY-42-06</strain>
    </source>
</reference>
<dbReference type="Gene3D" id="1.10.510.10">
    <property type="entry name" value="Transferase(Phosphotransferase) domain 1"/>
    <property type="match status" value="1"/>
</dbReference>
<dbReference type="GO" id="GO:0016301">
    <property type="term" value="F:kinase activity"/>
    <property type="evidence" value="ECO:0007669"/>
    <property type="project" value="UniProtKB-KW"/>
</dbReference>
<proteinExistence type="predicted"/>
<accession>A0ABT4CRL8</accession>
<gene>
    <name evidence="1" type="ORF">OXH55_13840</name>
</gene>
<dbReference type="EMBL" id="JAPQES010000005">
    <property type="protein sequence ID" value="MCY6371723.1"/>
    <property type="molecule type" value="Genomic_DNA"/>
</dbReference>
<dbReference type="InterPro" id="IPR011009">
    <property type="entry name" value="Kinase-like_dom_sf"/>
</dbReference>
<dbReference type="Proteomes" id="UP001079657">
    <property type="component" value="Unassembled WGS sequence"/>
</dbReference>
<keyword evidence="1" id="KW-0418">Kinase</keyword>
<keyword evidence="2" id="KW-1185">Reference proteome</keyword>